<dbReference type="EMBL" id="FOBW01000020">
    <property type="protein sequence ID" value="SEN76858.1"/>
    <property type="molecule type" value="Genomic_DNA"/>
</dbReference>
<keyword evidence="2" id="KW-1185">Reference proteome</keyword>
<dbReference type="Proteomes" id="UP000198553">
    <property type="component" value="Unassembled WGS sequence"/>
</dbReference>
<reference evidence="2" key="1">
    <citation type="submission" date="2016-10" db="EMBL/GenBank/DDBJ databases">
        <authorList>
            <person name="Varghese N."/>
            <person name="Submissions S."/>
        </authorList>
    </citation>
    <scope>NUCLEOTIDE SEQUENCE [LARGE SCALE GENOMIC DNA]</scope>
    <source>
        <strain evidence="2">B48,IBRC-M 10115,DSM 25386,CECT 8001</strain>
    </source>
</reference>
<name>A0A1H8J9T7_9BACI</name>
<dbReference type="Pfam" id="PF16162">
    <property type="entry name" value="KwaB"/>
    <property type="match status" value="1"/>
</dbReference>
<evidence type="ECO:0008006" key="3">
    <source>
        <dbReference type="Google" id="ProtNLM"/>
    </source>
</evidence>
<protein>
    <recommendedName>
        <fullName evidence="3">DUF4868 domain-containing protein</fullName>
    </recommendedName>
</protein>
<accession>A0A1H8J9T7</accession>
<evidence type="ECO:0000313" key="1">
    <source>
        <dbReference type="EMBL" id="SEN76858.1"/>
    </source>
</evidence>
<organism evidence="1 2">
    <name type="scientific">Mesobacillus persicus</name>
    <dbReference type="NCBI Taxonomy" id="930146"/>
    <lineage>
        <taxon>Bacteria</taxon>
        <taxon>Bacillati</taxon>
        <taxon>Bacillota</taxon>
        <taxon>Bacilli</taxon>
        <taxon>Bacillales</taxon>
        <taxon>Bacillaceae</taxon>
        <taxon>Mesobacillus</taxon>
    </lineage>
</organism>
<dbReference type="AlphaFoldDB" id="A0A1H8J9T7"/>
<sequence length="306" mass="35754">MNINYLRQFVNNLDINQPNAVSVKFVQKIMEAYEVYQPTIRPQMRQDLKDLYNEVFQTRLYDLPQEIYNPNVGQDGYLSVATLDVARVANTIVEIDSEENIHGDMGEMDLNDINFYCIKFTNTNDESMYIFRRFTKMKKIRSGILGILEDNTLRKFDNELFIGLDRDIDILVFQNEMLIINRFALQTIFNLQDYFSERATEALSHIEEGNIITNFDEFRDDCLNDRQASKRITKILNTPGRIEGFIQNRNLLPNVIAEADLDIELNQHGQIVYTRNRQVRSQILFCIADAYYLSLILGRIGEDVTQ</sequence>
<evidence type="ECO:0000313" key="2">
    <source>
        <dbReference type="Proteomes" id="UP000198553"/>
    </source>
</evidence>
<gene>
    <name evidence="1" type="ORF">SAMN05192533_12026</name>
</gene>
<proteinExistence type="predicted"/>
<dbReference type="OrthoDB" id="2678344at2"/>
<dbReference type="InterPro" id="IPR032359">
    <property type="entry name" value="KwaB-like"/>
</dbReference>
<dbReference type="RefSeq" id="WP_090749776.1">
    <property type="nucleotide sequence ID" value="NZ_FOBW01000020.1"/>
</dbReference>